<name>A0ABX0V5M8_9HYPH</name>
<dbReference type="EMBL" id="JAASQI010000007">
    <property type="protein sequence ID" value="NIJ59095.1"/>
    <property type="molecule type" value="Genomic_DNA"/>
</dbReference>
<dbReference type="CDD" id="cd01066">
    <property type="entry name" value="APP_MetAP"/>
    <property type="match status" value="1"/>
</dbReference>
<evidence type="ECO:0000313" key="4">
    <source>
        <dbReference type="Proteomes" id="UP001429580"/>
    </source>
</evidence>
<dbReference type="PANTHER" id="PTHR46112">
    <property type="entry name" value="AMINOPEPTIDASE"/>
    <property type="match status" value="1"/>
</dbReference>
<keyword evidence="3" id="KW-0031">Aminopeptidase</keyword>
<dbReference type="InterPro" id="IPR036005">
    <property type="entry name" value="Creatinase/aminopeptidase-like"/>
</dbReference>
<protein>
    <submittedName>
        <fullName evidence="3">Xaa-Pro aminopeptidase</fullName>
    </submittedName>
</protein>
<reference evidence="3 4" key="1">
    <citation type="submission" date="2020-03" db="EMBL/GenBank/DDBJ databases">
        <title>Genomic Encyclopedia of Type Strains, Phase IV (KMG-IV): sequencing the most valuable type-strain genomes for metagenomic binning, comparative biology and taxonomic classification.</title>
        <authorList>
            <person name="Goeker M."/>
        </authorList>
    </citation>
    <scope>NUCLEOTIDE SEQUENCE [LARGE SCALE GENOMIC DNA]</scope>
    <source>
        <strain evidence="3 4">DSM 103870</strain>
    </source>
</reference>
<keyword evidence="4" id="KW-1185">Reference proteome</keyword>
<dbReference type="InterPro" id="IPR029149">
    <property type="entry name" value="Creatin/AminoP/Spt16_N"/>
</dbReference>
<dbReference type="RefSeq" id="WP_166954135.1">
    <property type="nucleotide sequence ID" value="NZ_JAASQI010000007.1"/>
</dbReference>
<dbReference type="Pfam" id="PF00557">
    <property type="entry name" value="Peptidase_M24"/>
    <property type="match status" value="1"/>
</dbReference>
<dbReference type="InterPro" id="IPR050659">
    <property type="entry name" value="Peptidase_M24B"/>
</dbReference>
<accession>A0ABX0V5M8</accession>
<dbReference type="Proteomes" id="UP001429580">
    <property type="component" value="Unassembled WGS sequence"/>
</dbReference>
<feature type="domain" description="Creatinase N-terminal" evidence="2">
    <location>
        <begin position="6"/>
        <end position="144"/>
    </location>
</feature>
<keyword evidence="3" id="KW-0645">Protease</keyword>
<sequence>MRPEIIEKQKKAMAEHGLDAIVSVSPENFAYVTGFVVPSQPLIRHRHAFAVVTADGGVSLVGVDMEAGTIRRRAPDTPLRVWAEFSDDAMTVLAEELRARGLARAHIGLEMDYLPAGDFARLRAALPDAAFTRAENVLARLRQIKTAEEIALLRRLSRIADQAITDALAAVDAGDTEMDIAGHLTRNVYALGAEHFKLMIVATGERSMLPNVGPSERVLRHGDVCRVEIFSVIGGYQAGVCRTAFVGEAPPHAGRIWSHLVECKYEIMNMVKPGASCRAIYDAFCAKLAQLDLPPISFVGHGIGLHLHEDPYLGTTPILGAPGSDAVIEENMVLGFEPLCYDTGHGFGMQNKDMLLVTATGSELLSDYADTDALIRTGTARAGNAAGREDAARAAVA</sequence>
<evidence type="ECO:0000313" key="3">
    <source>
        <dbReference type="EMBL" id="NIJ59095.1"/>
    </source>
</evidence>
<dbReference type="InterPro" id="IPR000994">
    <property type="entry name" value="Pept_M24"/>
</dbReference>
<gene>
    <name evidence="3" type="ORF">FHS82_002950</name>
</gene>
<dbReference type="PANTHER" id="PTHR46112:SF2">
    <property type="entry name" value="XAA-PRO AMINOPEPTIDASE P-RELATED"/>
    <property type="match status" value="1"/>
</dbReference>
<proteinExistence type="predicted"/>
<dbReference type="Gene3D" id="3.90.230.10">
    <property type="entry name" value="Creatinase/methionine aminopeptidase superfamily"/>
    <property type="match status" value="1"/>
</dbReference>
<dbReference type="Gene3D" id="3.40.350.10">
    <property type="entry name" value="Creatinase/prolidase N-terminal domain"/>
    <property type="match status" value="1"/>
</dbReference>
<keyword evidence="3" id="KW-0378">Hydrolase</keyword>
<dbReference type="InterPro" id="IPR000587">
    <property type="entry name" value="Creatinase_N"/>
</dbReference>
<dbReference type="SUPFAM" id="SSF55920">
    <property type="entry name" value="Creatinase/aminopeptidase"/>
    <property type="match status" value="1"/>
</dbReference>
<dbReference type="Pfam" id="PF01321">
    <property type="entry name" value="Creatinase_N"/>
    <property type="match status" value="1"/>
</dbReference>
<evidence type="ECO:0000259" key="1">
    <source>
        <dbReference type="Pfam" id="PF00557"/>
    </source>
</evidence>
<organism evidence="3 4">
    <name type="scientific">Pseudochelatococcus lubricantis</name>
    <dbReference type="NCBI Taxonomy" id="1538102"/>
    <lineage>
        <taxon>Bacteria</taxon>
        <taxon>Pseudomonadati</taxon>
        <taxon>Pseudomonadota</taxon>
        <taxon>Alphaproteobacteria</taxon>
        <taxon>Hyphomicrobiales</taxon>
        <taxon>Chelatococcaceae</taxon>
        <taxon>Pseudochelatococcus</taxon>
    </lineage>
</organism>
<dbReference type="GO" id="GO:0004177">
    <property type="term" value="F:aminopeptidase activity"/>
    <property type="evidence" value="ECO:0007669"/>
    <property type="project" value="UniProtKB-KW"/>
</dbReference>
<feature type="domain" description="Peptidase M24" evidence="1">
    <location>
        <begin position="152"/>
        <end position="359"/>
    </location>
</feature>
<evidence type="ECO:0000259" key="2">
    <source>
        <dbReference type="Pfam" id="PF01321"/>
    </source>
</evidence>
<comment type="caution">
    <text evidence="3">The sequence shown here is derived from an EMBL/GenBank/DDBJ whole genome shotgun (WGS) entry which is preliminary data.</text>
</comment>
<dbReference type="SUPFAM" id="SSF53092">
    <property type="entry name" value="Creatinase/prolidase N-terminal domain"/>
    <property type="match status" value="1"/>
</dbReference>